<evidence type="ECO:0000313" key="1">
    <source>
        <dbReference type="EMBL" id="EIE76792.1"/>
    </source>
</evidence>
<dbReference type="EMBL" id="CH476732">
    <property type="protein sequence ID" value="EIE76792.1"/>
    <property type="molecule type" value="Genomic_DNA"/>
</dbReference>
<sequence>MALLEKTLVLDFYETCPRSRATMEVYTAEIDDLALFMSWEDLHSDILQ</sequence>
<organism evidence="1 2">
    <name type="scientific">Rhizopus delemar (strain RA 99-880 / ATCC MYA-4621 / FGSC 9543 / NRRL 43880)</name>
    <name type="common">Mucormycosis agent</name>
    <name type="synonym">Rhizopus arrhizus var. delemar</name>
    <dbReference type="NCBI Taxonomy" id="246409"/>
    <lineage>
        <taxon>Eukaryota</taxon>
        <taxon>Fungi</taxon>
        <taxon>Fungi incertae sedis</taxon>
        <taxon>Mucoromycota</taxon>
        <taxon>Mucoromycotina</taxon>
        <taxon>Mucoromycetes</taxon>
        <taxon>Mucorales</taxon>
        <taxon>Mucorineae</taxon>
        <taxon>Rhizopodaceae</taxon>
        <taxon>Rhizopus</taxon>
    </lineage>
</organism>
<evidence type="ECO:0000313" key="2">
    <source>
        <dbReference type="Proteomes" id="UP000009138"/>
    </source>
</evidence>
<dbReference type="GeneID" id="93608468"/>
<dbReference type="VEuPathDB" id="FungiDB:RO3G_01496"/>
<proteinExistence type="predicted"/>
<dbReference type="AlphaFoldDB" id="I1BKR2"/>
<gene>
    <name evidence="1" type="ORF">RO3G_01496</name>
</gene>
<dbReference type="RefSeq" id="XP_067512188.1">
    <property type="nucleotide sequence ID" value="XM_067656087.1"/>
</dbReference>
<keyword evidence="2" id="KW-1185">Reference proteome</keyword>
<protein>
    <submittedName>
        <fullName evidence="1">Uncharacterized protein</fullName>
    </submittedName>
</protein>
<dbReference type="Proteomes" id="UP000009138">
    <property type="component" value="Unassembled WGS sequence"/>
</dbReference>
<name>I1BKR2_RHIO9</name>
<dbReference type="InParanoid" id="I1BKR2"/>
<accession>I1BKR2</accession>
<reference evidence="1 2" key="1">
    <citation type="journal article" date="2009" name="PLoS Genet.">
        <title>Genomic analysis of the basal lineage fungus Rhizopus oryzae reveals a whole-genome duplication.</title>
        <authorList>
            <person name="Ma L.-J."/>
            <person name="Ibrahim A.S."/>
            <person name="Skory C."/>
            <person name="Grabherr M.G."/>
            <person name="Burger G."/>
            <person name="Butler M."/>
            <person name="Elias M."/>
            <person name="Idnurm A."/>
            <person name="Lang B.F."/>
            <person name="Sone T."/>
            <person name="Abe A."/>
            <person name="Calvo S.E."/>
            <person name="Corrochano L.M."/>
            <person name="Engels R."/>
            <person name="Fu J."/>
            <person name="Hansberg W."/>
            <person name="Kim J.-M."/>
            <person name="Kodira C.D."/>
            <person name="Koehrsen M.J."/>
            <person name="Liu B."/>
            <person name="Miranda-Saavedra D."/>
            <person name="O'Leary S."/>
            <person name="Ortiz-Castellanos L."/>
            <person name="Poulter R."/>
            <person name="Rodriguez-Romero J."/>
            <person name="Ruiz-Herrera J."/>
            <person name="Shen Y.-Q."/>
            <person name="Zeng Q."/>
            <person name="Galagan J."/>
            <person name="Birren B.W."/>
            <person name="Cuomo C.A."/>
            <person name="Wickes B.L."/>
        </authorList>
    </citation>
    <scope>NUCLEOTIDE SEQUENCE [LARGE SCALE GENOMIC DNA]</scope>
    <source>
        <strain evidence="2">RA 99-880 / ATCC MYA-4621 / FGSC 9543 / NRRL 43880</strain>
    </source>
</reference>